<keyword evidence="1" id="KW-0678">Repressor</keyword>
<name>A0A6L6PG78_9BURK</name>
<dbReference type="InterPro" id="IPR000551">
    <property type="entry name" value="MerR-type_HTH_dom"/>
</dbReference>
<keyword evidence="4" id="KW-0804">Transcription</keyword>
<sequence length="123" mass="13479">MKIGELAERSGIAASAIRYYEQAGLMPKAERGANGYREYGDAALERLNLILLGQDLGFTLDAIRDVLALEGEALHGGLMQHLDVRLRDIDQMMAALATQRASLLEAKAKVQATWERGECPHSL</sequence>
<feature type="domain" description="HTH merR-type" evidence="5">
    <location>
        <begin position="1"/>
        <end position="69"/>
    </location>
</feature>
<dbReference type="PANTHER" id="PTHR30204:SF69">
    <property type="entry name" value="MERR-FAMILY TRANSCRIPTIONAL REGULATOR"/>
    <property type="match status" value="1"/>
</dbReference>
<evidence type="ECO:0000313" key="7">
    <source>
        <dbReference type="Proteomes" id="UP000475582"/>
    </source>
</evidence>
<evidence type="ECO:0000256" key="3">
    <source>
        <dbReference type="ARBA" id="ARBA00023125"/>
    </source>
</evidence>
<dbReference type="OrthoDB" id="5297305at2"/>
<keyword evidence="7" id="KW-1185">Reference proteome</keyword>
<reference evidence="6 7" key="1">
    <citation type="submission" date="2019-11" db="EMBL/GenBank/DDBJ databases">
        <title>Type strains purchased from KCTC, JCM and DSMZ.</title>
        <authorList>
            <person name="Lu H."/>
        </authorList>
    </citation>
    <scope>NUCLEOTIDE SEQUENCE [LARGE SCALE GENOMIC DNA]</scope>
    <source>
        <strain evidence="6 7">KCTC 22382</strain>
    </source>
</reference>
<evidence type="ECO:0000313" key="6">
    <source>
        <dbReference type="EMBL" id="MTV38068.1"/>
    </source>
</evidence>
<dbReference type="Proteomes" id="UP000475582">
    <property type="component" value="Unassembled WGS sequence"/>
</dbReference>
<dbReference type="InterPro" id="IPR009061">
    <property type="entry name" value="DNA-bd_dom_put_sf"/>
</dbReference>
<dbReference type="EMBL" id="WNKY01000009">
    <property type="protein sequence ID" value="MTV38068.1"/>
    <property type="molecule type" value="Genomic_DNA"/>
</dbReference>
<accession>A0A6L6PG78</accession>
<dbReference type="PROSITE" id="PS00552">
    <property type="entry name" value="HTH_MERR_1"/>
    <property type="match status" value="1"/>
</dbReference>
<dbReference type="AlphaFoldDB" id="A0A6L6PG78"/>
<evidence type="ECO:0000256" key="4">
    <source>
        <dbReference type="ARBA" id="ARBA00023163"/>
    </source>
</evidence>
<gene>
    <name evidence="6" type="ORF">GM676_10835</name>
</gene>
<evidence type="ECO:0000256" key="1">
    <source>
        <dbReference type="ARBA" id="ARBA00022491"/>
    </source>
</evidence>
<dbReference type="RefSeq" id="WP_155463570.1">
    <property type="nucleotide sequence ID" value="NZ_WNKY01000009.1"/>
</dbReference>
<keyword evidence="3" id="KW-0238">DNA-binding</keyword>
<dbReference type="GO" id="GO:0003677">
    <property type="term" value="F:DNA binding"/>
    <property type="evidence" value="ECO:0007669"/>
    <property type="project" value="UniProtKB-KW"/>
</dbReference>
<dbReference type="SUPFAM" id="SSF46955">
    <property type="entry name" value="Putative DNA-binding domain"/>
    <property type="match status" value="1"/>
</dbReference>
<dbReference type="Pfam" id="PF13411">
    <property type="entry name" value="MerR_1"/>
    <property type="match status" value="1"/>
</dbReference>
<keyword evidence="2" id="KW-0805">Transcription regulation</keyword>
<evidence type="ECO:0000256" key="2">
    <source>
        <dbReference type="ARBA" id="ARBA00023015"/>
    </source>
</evidence>
<dbReference type="PRINTS" id="PR00040">
    <property type="entry name" value="HTHMERR"/>
</dbReference>
<dbReference type="PANTHER" id="PTHR30204">
    <property type="entry name" value="REDOX-CYCLING DRUG-SENSING TRANSCRIPTIONAL ACTIVATOR SOXR"/>
    <property type="match status" value="1"/>
</dbReference>
<dbReference type="PROSITE" id="PS50937">
    <property type="entry name" value="HTH_MERR_2"/>
    <property type="match status" value="1"/>
</dbReference>
<proteinExistence type="predicted"/>
<dbReference type="SMART" id="SM00422">
    <property type="entry name" value="HTH_MERR"/>
    <property type="match status" value="1"/>
</dbReference>
<dbReference type="Gene3D" id="1.10.1660.10">
    <property type="match status" value="1"/>
</dbReference>
<organism evidence="6 7">
    <name type="scientific">Duganella radicis</name>
    <dbReference type="NCBI Taxonomy" id="551988"/>
    <lineage>
        <taxon>Bacteria</taxon>
        <taxon>Pseudomonadati</taxon>
        <taxon>Pseudomonadota</taxon>
        <taxon>Betaproteobacteria</taxon>
        <taxon>Burkholderiales</taxon>
        <taxon>Oxalobacteraceae</taxon>
        <taxon>Telluria group</taxon>
        <taxon>Duganella</taxon>
    </lineage>
</organism>
<dbReference type="InterPro" id="IPR047057">
    <property type="entry name" value="MerR_fam"/>
</dbReference>
<protein>
    <submittedName>
        <fullName evidence="6">MerR family transcriptional regulator</fullName>
    </submittedName>
</protein>
<comment type="caution">
    <text evidence="6">The sequence shown here is derived from an EMBL/GenBank/DDBJ whole genome shotgun (WGS) entry which is preliminary data.</text>
</comment>
<dbReference type="GO" id="GO:0003700">
    <property type="term" value="F:DNA-binding transcription factor activity"/>
    <property type="evidence" value="ECO:0007669"/>
    <property type="project" value="InterPro"/>
</dbReference>
<evidence type="ECO:0000259" key="5">
    <source>
        <dbReference type="PROSITE" id="PS50937"/>
    </source>
</evidence>